<gene>
    <name evidence="1" type="ORF">PIB30_087950</name>
</gene>
<protein>
    <submittedName>
        <fullName evidence="1">Uncharacterized protein</fullName>
    </submittedName>
</protein>
<evidence type="ECO:0000313" key="2">
    <source>
        <dbReference type="Proteomes" id="UP001341840"/>
    </source>
</evidence>
<accession>A0ABU6UVD2</accession>
<proteinExistence type="predicted"/>
<dbReference type="Proteomes" id="UP001341840">
    <property type="component" value="Unassembled WGS sequence"/>
</dbReference>
<name>A0ABU6UVD2_9FABA</name>
<comment type="caution">
    <text evidence="1">The sequence shown here is derived from an EMBL/GenBank/DDBJ whole genome shotgun (WGS) entry which is preliminary data.</text>
</comment>
<organism evidence="1 2">
    <name type="scientific">Stylosanthes scabra</name>
    <dbReference type="NCBI Taxonomy" id="79078"/>
    <lineage>
        <taxon>Eukaryota</taxon>
        <taxon>Viridiplantae</taxon>
        <taxon>Streptophyta</taxon>
        <taxon>Embryophyta</taxon>
        <taxon>Tracheophyta</taxon>
        <taxon>Spermatophyta</taxon>
        <taxon>Magnoliopsida</taxon>
        <taxon>eudicotyledons</taxon>
        <taxon>Gunneridae</taxon>
        <taxon>Pentapetalae</taxon>
        <taxon>rosids</taxon>
        <taxon>fabids</taxon>
        <taxon>Fabales</taxon>
        <taxon>Fabaceae</taxon>
        <taxon>Papilionoideae</taxon>
        <taxon>50 kb inversion clade</taxon>
        <taxon>dalbergioids sensu lato</taxon>
        <taxon>Dalbergieae</taxon>
        <taxon>Pterocarpus clade</taxon>
        <taxon>Stylosanthes</taxon>
    </lineage>
</organism>
<keyword evidence="2" id="KW-1185">Reference proteome</keyword>
<reference evidence="1 2" key="1">
    <citation type="journal article" date="2023" name="Plants (Basel)">
        <title>Bridging the Gap: Combining Genomics and Transcriptomics Approaches to Understand Stylosanthes scabra, an Orphan Legume from the Brazilian Caatinga.</title>
        <authorList>
            <person name="Ferreira-Neto J.R.C."/>
            <person name="da Silva M.D."/>
            <person name="Binneck E."/>
            <person name="de Melo N.F."/>
            <person name="da Silva R.H."/>
            <person name="de Melo A.L.T.M."/>
            <person name="Pandolfi V."/>
            <person name="Bustamante F.O."/>
            <person name="Brasileiro-Vidal A.C."/>
            <person name="Benko-Iseppon A.M."/>
        </authorList>
    </citation>
    <scope>NUCLEOTIDE SEQUENCE [LARGE SCALE GENOMIC DNA]</scope>
    <source>
        <tissue evidence="1">Leaves</tissue>
    </source>
</reference>
<evidence type="ECO:0000313" key="1">
    <source>
        <dbReference type="EMBL" id="MED6164255.1"/>
    </source>
</evidence>
<dbReference type="EMBL" id="JASCZI010122402">
    <property type="protein sequence ID" value="MED6164255.1"/>
    <property type="molecule type" value="Genomic_DNA"/>
</dbReference>
<sequence>MISLDDRTKESKSYSTTRILIDCFQWERIYEWVTLKIDDKVFEVFAKEFGSEVYSVQSHSDLGTEYSTSMEELRTVSLVRETPVQAEQSPATTSHRNLKIQNVADPLAEGIINCN</sequence>